<dbReference type="Proteomes" id="UP000266313">
    <property type="component" value="Chromosome"/>
</dbReference>
<evidence type="ECO:0008006" key="4">
    <source>
        <dbReference type="Google" id="ProtNLM"/>
    </source>
</evidence>
<proteinExistence type="predicted"/>
<feature type="coiled-coil region" evidence="1">
    <location>
        <begin position="238"/>
        <end position="272"/>
    </location>
</feature>
<gene>
    <name evidence="2" type="ORF">sS8_1722</name>
</gene>
<sequence length="289" mass="31140">MTVSPASTLSAQTLIHALRLPESCRVDQRVPKKLLLENGAATAADKRLITEAIEEIQWIAALKPNTIGVPDYRDTLREYLEIAVLAVTVRGVVKPASHSRLAELLHRAVPYPVLLLVAPQMGGQSLTLSLAHKRWAQNEAAKVVLDGSPISVTVAVPTSNTASTSLSDGHVSGSSHLDPTAVADVENAFIQSLSVTRQPQATLHALYQGWVDCVQALLAARLTGSYQVPTTPEQAAKRRRALANCERLEAEVSRLRAQAAKEKQLARQVELNLRLKRVQAELAAAGGDL</sequence>
<evidence type="ECO:0000313" key="2">
    <source>
        <dbReference type="EMBL" id="BBA33679.1"/>
    </source>
</evidence>
<dbReference type="EMBL" id="AP017928">
    <property type="protein sequence ID" value="BBA33679.1"/>
    <property type="molecule type" value="Genomic_DNA"/>
</dbReference>
<name>A0A250KV71_9GAMM</name>
<protein>
    <recommendedName>
        <fullName evidence="4">Methyl-accepting chemotaxis protein</fullName>
    </recommendedName>
</protein>
<accession>A0A250KV71</accession>
<organism evidence="2 3">
    <name type="scientific">Methylocaldum marinum</name>
    <dbReference type="NCBI Taxonomy" id="1432792"/>
    <lineage>
        <taxon>Bacteria</taxon>
        <taxon>Pseudomonadati</taxon>
        <taxon>Pseudomonadota</taxon>
        <taxon>Gammaproteobacteria</taxon>
        <taxon>Methylococcales</taxon>
        <taxon>Methylococcaceae</taxon>
        <taxon>Methylocaldum</taxon>
    </lineage>
</organism>
<dbReference type="AlphaFoldDB" id="A0A250KV71"/>
<keyword evidence="3" id="KW-1185">Reference proteome</keyword>
<dbReference type="KEGG" id="mmai:sS8_1722"/>
<keyword evidence="1" id="KW-0175">Coiled coil</keyword>
<dbReference type="RefSeq" id="WP_119629257.1">
    <property type="nucleotide sequence ID" value="NZ_AP017928.1"/>
</dbReference>
<evidence type="ECO:0000256" key="1">
    <source>
        <dbReference type="SAM" id="Coils"/>
    </source>
</evidence>
<evidence type="ECO:0000313" key="3">
    <source>
        <dbReference type="Proteomes" id="UP000266313"/>
    </source>
</evidence>
<dbReference type="Pfam" id="PF14335">
    <property type="entry name" value="DUF4391"/>
    <property type="match status" value="1"/>
</dbReference>
<dbReference type="InterPro" id="IPR025503">
    <property type="entry name" value="DUF4391"/>
</dbReference>
<dbReference type="OrthoDB" id="9805811at2"/>
<reference evidence="2 3" key="1">
    <citation type="submission" date="2016-12" db="EMBL/GenBank/DDBJ databases">
        <title>Genome sequencing of Methylocaldum marinum.</title>
        <authorList>
            <person name="Takeuchi M."/>
            <person name="Kamagata Y."/>
            <person name="Hiraoka S."/>
            <person name="Oshima K."/>
            <person name="Hattori M."/>
            <person name="Iwasaki W."/>
        </authorList>
    </citation>
    <scope>NUCLEOTIDE SEQUENCE [LARGE SCALE GENOMIC DNA]</scope>
    <source>
        <strain evidence="2 3">S8</strain>
    </source>
</reference>